<dbReference type="CDD" id="cd12239">
    <property type="entry name" value="RRM2_RBM40_like"/>
    <property type="match status" value="1"/>
</dbReference>
<feature type="region of interest" description="Disordered" evidence="3">
    <location>
        <begin position="15"/>
        <end position="48"/>
    </location>
</feature>
<sequence>MLFFKETFKEFFPDALRVSPERTPSEPESEMSSDETEHQKPVVTSLPKPRKHILPVTRKRPAAILSMATIPKLKKPTANQVEVFDTVSTVVEPKKIKLVVPQDALLKPTENVEVVGEIGKFEKKIQPIENVIPQPEPEQSVMSRRELSQNRLSYREMESYPVFKNYHPGQPSMRLYIKNLAKTVTEQDVKRIYRYYIDNLSEQEQIGFDVRVMQEGRMKGQAFVTFPSLKIAEAALLETNGFMLKGKPMVVNFARAANKKSVE</sequence>
<feature type="non-terminal residue" evidence="5">
    <location>
        <position position="263"/>
    </location>
</feature>
<organism evidence="5 6">
    <name type="scientific">Iphiclides podalirius</name>
    <name type="common">scarce swallowtail</name>
    <dbReference type="NCBI Taxonomy" id="110791"/>
    <lineage>
        <taxon>Eukaryota</taxon>
        <taxon>Metazoa</taxon>
        <taxon>Ecdysozoa</taxon>
        <taxon>Arthropoda</taxon>
        <taxon>Hexapoda</taxon>
        <taxon>Insecta</taxon>
        <taxon>Pterygota</taxon>
        <taxon>Neoptera</taxon>
        <taxon>Endopterygota</taxon>
        <taxon>Lepidoptera</taxon>
        <taxon>Glossata</taxon>
        <taxon>Ditrysia</taxon>
        <taxon>Papilionoidea</taxon>
        <taxon>Papilionidae</taxon>
        <taxon>Papilioninae</taxon>
        <taxon>Iphiclides</taxon>
    </lineage>
</organism>
<dbReference type="InterPro" id="IPR045164">
    <property type="entry name" value="RBM41/RNPC3"/>
</dbReference>
<name>A0ABN8HS66_9NEOP</name>
<proteinExistence type="predicted"/>
<keyword evidence="6" id="KW-1185">Reference proteome</keyword>
<dbReference type="InterPro" id="IPR000504">
    <property type="entry name" value="RRM_dom"/>
</dbReference>
<reference evidence="5" key="1">
    <citation type="submission" date="2022-03" db="EMBL/GenBank/DDBJ databases">
        <authorList>
            <person name="Martin H S."/>
        </authorList>
    </citation>
    <scope>NUCLEOTIDE SEQUENCE</scope>
</reference>
<evidence type="ECO:0000256" key="1">
    <source>
        <dbReference type="ARBA" id="ARBA00022884"/>
    </source>
</evidence>
<evidence type="ECO:0000313" key="5">
    <source>
        <dbReference type="EMBL" id="CAH2039175.1"/>
    </source>
</evidence>
<dbReference type="Proteomes" id="UP000837857">
    <property type="component" value="Chromosome 11"/>
</dbReference>
<keyword evidence="1 2" id="KW-0694">RNA-binding</keyword>
<gene>
    <name evidence="5" type="ORF">IPOD504_LOCUS1543</name>
</gene>
<evidence type="ECO:0000256" key="3">
    <source>
        <dbReference type="SAM" id="MobiDB-lite"/>
    </source>
</evidence>
<dbReference type="InterPro" id="IPR035979">
    <property type="entry name" value="RBD_domain_sf"/>
</dbReference>
<protein>
    <recommendedName>
        <fullName evidence="4">RRM domain-containing protein</fullName>
    </recommendedName>
</protein>
<evidence type="ECO:0000256" key="2">
    <source>
        <dbReference type="PROSITE-ProRule" id="PRU00176"/>
    </source>
</evidence>
<dbReference type="InterPro" id="IPR012677">
    <property type="entry name" value="Nucleotide-bd_a/b_plait_sf"/>
</dbReference>
<dbReference type="EMBL" id="OW152823">
    <property type="protein sequence ID" value="CAH2039175.1"/>
    <property type="molecule type" value="Genomic_DNA"/>
</dbReference>
<dbReference type="Pfam" id="PF00076">
    <property type="entry name" value="RRM_1"/>
    <property type="match status" value="1"/>
</dbReference>
<dbReference type="SUPFAM" id="SSF54928">
    <property type="entry name" value="RNA-binding domain, RBD"/>
    <property type="match status" value="1"/>
</dbReference>
<dbReference type="Gene3D" id="6.10.250.610">
    <property type="match status" value="1"/>
</dbReference>
<dbReference type="PANTHER" id="PTHR16105">
    <property type="entry name" value="RNA-BINDING REGION-CONTAINING PROTEIN 3"/>
    <property type="match status" value="1"/>
</dbReference>
<dbReference type="SMART" id="SM00360">
    <property type="entry name" value="RRM"/>
    <property type="match status" value="1"/>
</dbReference>
<feature type="domain" description="RRM" evidence="4">
    <location>
        <begin position="173"/>
        <end position="256"/>
    </location>
</feature>
<dbReference type="PROSITE" id="PS50102">
    <property type="entry name" value="RRM"/>
    <property type="match status" value="1"/>
</dbReference>
<evidence type="ECO:0000313" key="6">
    <source>
        <dbReference type="Proteomes" id="UP000837857"/>
    </source>
</evidence>
<dbReference type="Gene3D" id="3.30.70.330">
    <property type="match status" value="1"/>
</dbReference>
<dbReference type="PANTHER" id="PTHR16105:SF0">
    <property type="entry name" value="RNA-BINDING REGION-CONTAINING PROTEIN 3"/>
    <property type="match status" value="1"/>
</dbReference>
<evidence type="ECO:0000259" key="4">
    <source>
        <dbReference type="PROSITE" id="PS50102"/>
    </source>
</evidence>
<accession>A0ABN8HS66</accession>